<accession>A0A2R4WQX8</accession>
<dbReference type="AlphaFoldDB" id="A0A2R4WQX8"/>
<evidence type="ECO:0000259" key="8">
    <source>
        <dbReference type="Pfam" id="PF07992"/>
    </source>
</evidence>
<evidence type="ECO:0000313" key="10">
    <source>
        <dbReference type="Proteomes" id="UP000244755"/>
    </source>
</evidence>
<evidence type="ECO:0000256" key="4">
    <source>
        <dbReference type="PIRSR" id="PIRSR000350-2"/>
    </source>
</evidence>
<dbReference type="PANTHER" id="PTHR43014:SF4">
    <property type="entry name" value="PYRIDINE NUCLEOTIDE-DISULFIDE OXIDOREDUCTASE RCLA-RELATED"/>
    <property type="match status" value="1"/>
</dbReference>
<feature type="binding site" evidence="5">
    <location>
        <begin position="151"/>
        <end position="153"/>
    </location>
    <ligand>
        <name>FAD</name>
        <dbReference type="ChEBI" id="CHEBI:57692"/>
    </ligand>
</feature>
<dbReference type="SUPFAM" id="SSF51905">
    <property type="entry name" value="FAD/NAD(P)-binding domain"/>
    <property type="match status" value="2"/>
</dbReference>
<dbReference type="EMBL" id="CP028843">
    <property type="protein sequence ID" value="AWB23946.1"/>
    <property type="molecule type" value="Genomic_DNA"/>
</dbReference>
<dbReference type="InterPro" id="IPR004099">
    <property type="entry name" value="Pyr_nucl-diS_OxRdtase_dimer"/>
</dbReference>
<feature type="domain" description="FAD/NAD(P)-binding" evidence="8">
    <location>
        <begin position="17"/>
        <end position="335"/>
    </location>
</feature>
<keyword evidence="3 5" id="KW-0274">FAD</keyword>
<dbReference type="PRINTS" id="PR00368">
    <property type="entry name" value="FADPNR"/>
</dbReference>
<evidence type="ECO:0000259" key="7">
    <source>
        <dbReference type="Pfam" id="PF02852"/>
    </source>
</evidence>
<organism evidence="9 10">
    <name type="scientific">Methylobacterium currus</name>
    <dbReference type="NCBI Taxonomy" id="2051553"/>
    <lineage>
        <taxon>Bacteria</taxon>
        <taxon>Pseudomonadati</taxon>
        <taxon>Pseudomonadota</taxon>
        <taxon>Alphaproteobacteria</taxon>
        <taxon>Hyphomicrobiales</taxon>
        <taxon>Methylobacteriaceae</taxon>
        <taxon>Methylobacterium</taxon>
    </lineage>
</organism>
<dbReference type="InterPro" id="IPR036188">
    <property type="entry name" value="FAD/NAD-bd_sf"/>
</dbReference>
<proteinExistence type="inferred from homology"/>
<keyword evidence="5" id="KW-0547">Nucleotide-binding</keyword>
<dbReference type="InterPro" id="IPR023753">
    <property type="entry name" value="FAD/NAD-binding_dom"/>
</dbReference>
<dbReference type="KEGG" id="mee:DA075_26150"/>
<evidence type="ECO:0000256" key="1">
    <source>
        <dbReference type="ARBA" id="ARBA00007532"/>
    </source>
</evidence>
<evidence type="ECO:0000256" key="5">
    <source>
        <dbReference type="PIRSR" id="PIRSR000350-3"/>
    </source>
</evidence>
<reference evidence="9 10" key="1">
    <citation type="submission" date="2018-04" db="EMBL/GenBank/DDBJ databases">
        <title>Methylobacterium sp. PR1016A genome.</title>
        <authorList>
            <person name="Park W."/>
        </authorList>
    </citation>
    <scope>NUCLEOTIDE SEQUENCE [LARGE SCALE GENOMIC DNA]</scope>
    <source>
        <strain evidence="9 10">PR1016A</strain>
    </source>
</reference>
<evidence type="ECO:0000256" key="2">
    <source>
        <dbReference type="ARBA" id="ARBA00022630"/>
    </source>
</evidence>
<dbReference type="OrthoDB" id="9776382at2"/>
<dbReference type="RefSeq" id="WP_099955721.1">
    <property type="nucleotide sequence ID" value="NZ_CP028843.1"/>
</dbReference>
<keyword evidence="10" id="KW-1185">Reference proteome</keyword>
<dbReference type="InterPro" id="IPR001100">
    <property type="entry name" value="Pyr_nuc-diS_OxRdtase"/>
</dbReference>
<dbReference type="GO" id="GO:0003955">
    <property type="term" value="F:NAD(P)H dehydrogenase (quinone) activity"/>
    <property type="evidence" value="ECO:0007669"/>
    <property type="project" value="TreeGrafter"/>
</dbReference>
<evidence type="ECO:0000256" key="3">
    <source>
        <dbReference type="ARBA" id="ARBA00022827"/>
    </source>
</evidence>
<protein>
    <submittedName>
        <fullName evidence="9">Dihydrolipoyl dehydrogenase</fullName>
    </submittedName>
</protein>
<feature type="binding site" evidence="5">
    <location>
        <position position="278"/>
    </location>
    <ligand>
        <name>NAD(+)</name>
        <dbReference type="ChEBI" id="CHEBI:57540"/>
    </ligand>
</feature>
<dbReference type="GO" id="GO:0050660">
    <property type="term" value="F:flavin adenine dinucleotide binding"/>
    <property type="evidence" value="ECO:0007669"/>
    <property type="project" value="TreeGrafter"/>
</dbReference>
<sequence>MRDLARRDPACRDLACDVVVIGAGSAGIAAHAAAAKAGARTVLIERGPGGTTCARVGCMPSKLLIEAGRAAHDARETAPFGVASGAVRVDGAAVMQRVRSLRDDFVASVFEGLDRIPPELRVSGTARFADPTTLLVDDHTRITAGAVVIATGSTPSLPPPLRPVAAQVLTTDTLFEIETLPETLAVLGAGPVGLELAQGLARLGVRVTLLDPAGAVGGARDPKIAACAAELIGAEFDLCLGATVETAESVGDGMRLTWRFESGEQGSATFARVLAAAGRPPNLRDLGLDAAGIVLDEDGLPDFNPRTLQCGTAPIFIAGDANQEHPVLHEAQRQGWIAGGNAARFPQVEAPPPWPAFALVFTDPQIAAIGRAFDAEAARDWIIGETSFADQGRARAMDRAAGLIRVYAEPDGRLTGAAMVGPGVEHLAHLMAVAVQQGWTAATFLDRPFYHPTLEEGLQSAVRAVAERTGGTR</sequence>
<evidence type="ECO:0000313" key="9">
    <source>
        <dbReference type="EMBL" id="AWB23946.1"/>
    </source>
</evidence>
<dbReference type="PIRSF" id="PIRSF000350">
    <property type="entry name" value="Mercury_reductase_MerA"/>
    <property type="match status" value="1"/>
</dbReference>
<feature type="binding site" evidence="5">
    <location>
        <position position="62"/>
    </location>
    <ligand>
        <name>FAD</name>
        <dbReference type="ChEBI" id="CHEBI:57692"/>
    </ligand>
</feature>
<dbReference type="Pfam" id="PF07992">
    <property type="entry name" value="Pyr_redox_2"/>
    <property type="match status" value="1"/>
</dbReference>
<gene>
    <name evidence="9" type="ORF">DA075_26150</name>
</gene>
<feature type="binding site" evidence="5">
    <location>
        <position position="320"/>
    </location>
    <ligand>
        <name>FAD</name>
        <dbReference type="ChEBI" id="CHEBI:57692"/>
    </ligand>
</feature>
<feature type="domain" description="Pyridine nucleotide-disulphide oxidoreductase dimerisation" evidence="7">
    <location>
        <begin position="358"/>
        <end position="461"/>
    </location>
</feature>
<keyword evidence="2" id="KW-0285">Flavoprotein</keyword>
<dbReference type="PRINTS" id="PR00411">
    <property type="entry name" value="PNDRDTASEI"/>
</dbReference>
<feature type="disulfide bond" description="Redox-active" evidence="6">
    <location>
        <begin position="53"/>
        <end position="58"/>
    </location>
</feature>
<name>A0A2R4WQX8_9HYPH</name>
<feature type="binding site" evidence="5">
    <location>
        <begin position="188"/>
        <end position="195"/>
    </location>
    <ligand>
        <name>NAD(+)</name>
        <dbReference type="ChEBI" id="CHEBI:57540"/>
    </ligand>
</feature>
<dbReference type="PANTHER" id="PTHR43014">
    <property type="entry name" value="MERCURIC REDUCTASE"/>
    <property type="match status" value="1"/>
</dbReference>
<dbReference type="SUPFAM" id="SSF55424">
    <property type="entry name" value="FAD/NAD-linked reductases, dimerisation (C-terminal) domain"/>
    <property type="match status" value="1"/>
</dbReference>
<dbReference type="InterPro" id="IPR016156">
    <property type="entry name" value="FAD/NAD-linked_Rdtase_dimer_sf"/>
</dbReference>
<evidence type="ECO:0000256" key="6">
    <source>
        <dbReference type="PIRSR" id="PIRSR000350-4"/>
    </source>
</evidence>
<feature type="active site" description="Proton acceptor" evidence="4">
    <location>
        <position position="451"/>
    </location>
</feature>
<comment type="similarity">
    <text evidence="1">Belongs to the class-I pyridine nucleotide-disulfide oxidoreductase family.</text>
</comment>
<dbReference type="Gene3D" id="3.30.390.30">
    <property type="match status" value="1"/>
</dbReference>
<dbReference type="Proteomes" id="UP000244755">
    <property type="component" value="Chromosome 1"/>
</dbReference>
<dbReference type="Gene3D" id="3.50.50.60">
    <property type="entry name" value="FAD/NAD(P)-binding domain"/>
    <property type="match status" value="2"/>
</dbReference>
<keyword evidence="5" id="KW-0520">NAD</keyword>
<dbReference type="NCBIfam" id="NF004939">
    <property type="entry name" value="PRK06292.1-1"/>
    <property type="match status" value="1"/>
</dbReference>
<comment type="cofactor">
    <cofactor evidence="5">
        <name>FAD</name>
        <dbReference type="ChEBI" id="CHEBI:57692"/>
    </cofactor>
    <text evidence="5">Binds 1 FAD per subunit.</text>
</comment>
<dbReference type="Pfam" id="PF02852">
    <property type="entry name" value="Pyr_redox_dim"/>
    <property type="match status" value="1"/>
</dbReference>